<dbReference type="Pfam" id="PF04457">
    <property type="entry name" value="MJ1316"/>
    <property type="match status" value="1"/>
</dbReference>
<dbReference type="Pfam" id="PF18188">
    <property type="entry name" value="PPL4"/>
    <property type="match status" value="1"/>
</dbReference>
<proteinExistence type="predicted"/>
<feature type="compositionally biased region" description="Basic and acidic residues" evidence="1">
    <location>
        <begin position="43"/>
        <end position="60"/>
    </location>
</feature>
<evidence type="ECO:0000313" key="3">
    <source>
        <dbReference type="EMBL" id="EFC41960.1"/>
    </source>
</evidence>
<feature type="region of interest" description="Disordered" evidence="1">
    <location>
        <begin position="1"/>
        <end position="60"/>
    </location>
</feature>
<dbReference type="RefSeq" id="XP_002674704.1">
    <property type="nucleotide sequence ID" value="XM_002674658.1"/>
</dbReference>
<evidence type="ECO:0000259" key="2">
    <source>
        <dbReference type="Pfam" id="PF04457"/>
    </source>
</evidence>
<dbReference type="VEuPathDB" id="AmoebaDB:NAEGRDRAFT_50733"/>
<dbReference type="OMA" id="TECHSNW"/>
<sequence length="518" mass="60678">MSSSSSSNNNNSNSSASSNTNNNNTNNTNNNNNAAKRAMKTKPQAEKEIKPKKTQEEKDKSFITSQEIISRIKWDEKFSTFLDDFTIGYLDRFEGLMKCSVQEFEDSGEIPYHRIWFVYFNGIIIWDREKRIDNVSKGKLEVIISEYFINKQKEEERKRAELEKESKKKKKKRQPVASASSESSSQPTEQESQRHSSDEEGSSEEGGSSSEDDGEQQITEQVISEPLEPNTEDILSAYAAQYKTKRVKKVMFSKNKTRKAQEQYEPEDDLEKWLLENNETNEALVLQFPTMISQRGGHYHIIFDSQKKYNEYINAWKSSIEKNQICYIEEMRTKHAFKLYVDIDIKLTVPNSPYNIIEHGWIKLIQDFAKEYFQGSQDVSMLVTECHSNWHDKTNKTAKYKSGYRLFFPSIVVDYDKFCDFTYQLSYHMLNVVGSYENQPEDWSFEDVIDLKSCNHPRVRLFGTTKWRRGRLLPRKYTFAGWFNTDSELDEKKTTELKNNLFELLRLTSARIEDPFEE</sequence>
<dbReference type="Proteomes" id="UP000006671">
    <property type="component" value="Unassembled WGS sequence"/>
</dbReference>
<feature type="compositionally biased region" description="Low complexity" evidence="1">
    <location>
        <begin position="178"/>
        <end position="190"/>
    </location>
</feature>
<dbReference type="InterPro" id="IPR040459">
    <property type="entry name" value="MJ1316"/>
</dbReference>
<dbReference type="GeneID" id="8851574"/>
<evidence type="ECO:0000256" key="1">
    <source>
        <dbReference type="SAM" id="MobiDB-lite"/>
    </source>
</evidence>
<dbReference type="InParanoid" id="D2VMB7"/>
<reference evidence="3 4" key="1">
    <citation type="journal article" date="2010" name="Cell">
        <title>The genome of Naegleria gruberi illuminates early eukaryotic versatility.</title>
        <authorList>
            <person name="Fritz-Laylin L.K."/>
            <person name="Prochnik S.E."/>
            <person name="Ginger M.L."/>
            <person name="Dacks J.B."/>
            <person name="Carpenter M.L."/>
            <person name="Field M.C."/>
            <person name="Kuo A."/>
            <person name="Paredez A."/>
            <person name="Chapman J."/>
            <person name="Pham J."/>
            <person name="Shu S."/>
            <person name="Neupane R."/>
            <person name="Cipriano M."/>
            <person name="Mancuso J."/>
            <person name="Tu H."/>
            <person name="Salamov A."/>
            <person name="Lindquist E."/>
            <person name="Shapiro H."/>
            <person name="Lucas S."/>
            <person name="Grigoriev I.V."/>
            <person name="Cande W.Z."/>
            <person name="Fulton C."/>
            <person name="Rokhsar D.S."/>
            <person name="Dawson S.C."/>
        </authorList>
    </citation>
    <scope>NUCLEOTIDE SEQUENCE [LARGE SCALE GENOMIC DNA]</scope>
    <source>
        <strain evidence="3 4">NEG-M</strain>
    </source>
</reference>
<organism evidence="4">
    <name type="scientific">Naegleria gruberi</name>
    <name type="common">Amoeba</name>
    <dbReference type="NCBI Taxonomy" id="5762"/>
    <lineage>
        <taxon>Eukaryota</taxon>
        <taxon>Discoba</taxon>
        <taxon>Heterolobosea</taxon>
        <taxon>Tetramitia</taxon>
        <taxon>Eutetramitia</taxon>
        <taxon>Vahlkampfiidae</taxon>
        <taxon>Naegleria</taxon>
    </lineage>
</organism>
<feature type="region of interest" description="Disordered" evidence="1">
    <location>
        <begin position="160"/>
        <end position="217"/>
    </location>
</feature>
<gene>
    <name evidence="3" type="ORF">NAEGRDRAFT_50733</name>
</gene>
<dbReference type="EMBL" id="GG738882">
    <property type="protein sequence ID" value="EFC41960.1"/>
    <property type="molecule type" value="Genomic_DNA"/>
</dbReference>
<protein>
    <submittedName>
        <fullName evidence="3">Predicted protein</fullName>
    </submittedName>
</protein>
<dbReference type="OrthoDB" id="10263155at2759"/>
<keyword evidence="4" id="KW-1185">Reference proteome</keyword>
<name>D2VMB7_NAEGR</name>
<feature type="compositionally biased region" description="Low complexity" evidence="1">
    <location>
        <begin position="1"/>
        <end position="35"/>
    </location>
</feature>
<dbReference type="KEGG" id="ngr:NAEGRDRAFT_50733"/>
<dbReference type="AlphaFoldDB" id="D2VMB7"/>
<evidence type="ECO:0000313" key="4">
    <source>
        <dbReference type="Proteomes" id="UP000006671"/>
    </source>
</evidence>
<dbReference type="InterPro" id="IPR040562">
    <property type="entry name" value="PPL4"/>
</dbReference>
<feature type="domain" description="MJ1316 RNA cyclic group end recognition" evidence="2">
    <location>
        <begin position="63"/>
        <end position="128"/>
    </location>
</feature>
<accession>D2VMB7</accession>